<dbReference type="AlphaFoldDB" id="A0A409VQR4"/>
<keyword evidence="2" id="KW-0472">Membrane</keyword>
<reference evidence="3 4" key="1">
    <citation type="journal article" date="2018" name="Evol. Lett.">
        <title>Horizontal gene cluster transfer increased hallucinogenic mushroom diversity.</title>
        <authorList>
            <person name="Reynolds H.T."/>
            <person name="Vijayakumar V."/>
            <person name="Gluck-Thaler E."/>
            <person name="Korotkin H.B."/>
            <person name="Matheny P.B."/>
            <person name="Slot J.C."/>
        </authorList>
    </citation>
    <scope>NUCLEOTIDE SEQUENCE [LARGE SCALE GENOMIC DNA]</scope>
    <source>
        <strain evidence="3 4">2629</strain>
    </source>
</reference>
<name>A0A409VQR4_9AGAR</name>
<evidence type="ECO:0000313" key="4">
    <source>
        <dbReference type="Proteomes" id="UP000284842"/>
    </source>
</evidence>
<dbReference type="InParanoid" id="A0A409VQR4"/>
<evidence type="ECO:0000256" key="1">
    <source>
        <dbReference type="SAM" id="MobiDB-lite"/>
    </source>
</evidence>
<evidence type="ECO:0000313" key="3">
    <source>
        <dbReference type="EMBL" id="PPQ68611.1"/>
    </source>
</evidence>
<dbReference type="Proteomes" id="UP000284842">
    <property type="component" value="Unassembled WGS sequence"/>
</dbReference>
<evidence type="ECO:0000256" key="2">
    <source>
        <dbReference type="SAM" id="Phobius"/>
    </source>
</evidence>
<keyword evidence="4" id="KW-1185">Reference proteome</keyword>
<keyword evidence="2" id="KW-0812">Transmembrane</keyword>
<feature type="compositionally biased region" description="Pro residues" evidence="1">
    <location>
        <begin position="71"/>
        <end position="81"/>
    </location>
</feature>
<dbReference type="OrthoDB" id="10597809at2759"/>
<gene>
    <name evidence="3" type="ORF">CVT24_005429</name>
</gene>
<protein>
    <submittedName>
        <fullName evidence="3">Uncharacterized protein</fullName>
    </submittedName>
</protein>
<dbReference type="EMBL" id="NHTK01006004">
    <property type="protein sequence ID" value="PPQ68611.1"/>
    <property type="molecule type" value="Genomic_DNA"/>
</dbReference>
<accession>A0A409VQR4</accession>
<keyword evidence="2" id="KW-1133">Transmembrane helix</keyword>
<sequence length="181" mass="19825">MSSPPAHSNAKSTNIVLVGAVIGGIVGLILLPLAAAVMVWYLKRRRRAPELIDEKQRDHASTPCYFPPPHYPYALPNPPSTPSSDIPRKQSNPFTDGLCEDGSVPNATQPNPIAPTPSSPLTEMREAPWEPPRPCYTPTNPDIDTRSTDSATRVFAVDLDQFPPPPPSVYQNWVTSNKYIT</sequence>
<organism evidence="3 4">
    <name type="scientific">Panaeolus cyanescens</name>
    <dbReference type="NCBI Taxonomy" id="181874"/>
    <lineage>
        <taxon>Eukaryota</taxon>
        <taxon>Fungi</taxon>
        <taxon>Dikarya</taxon>
        <taxon>Basidiomycota</taxon>
        <taxon>Agaricomycotina</taxon>
        <taxon>Agaricomycetes</taxon>
        <taxon>Agaricomycetidae</taxon>
        <taxon>Agaricales</taxon>
        <taxon>Agaricineae</taxon>
        <taxon>Galeropsidaceae</taxon>
        <taxon>Panaeolus</taxon>
    </lineage>
</organism>
<feature type="region of interest" description="Disordered" evidence="1">
    <location>
        <begin position="71"/>
        <end position="147"/>
    </location>
</feature>
<comment type="caution">
    <text evidence="3">The sequence shown here is derived from an EMBL/GenBank/DDBJ whole genome shotgun (WGS) entry which is preliminary data.</text>
</comment>
<feature type="transmembrane region" description="Helical" evidence="2">
    <location>
        <begin position="15"/>
        <end position="42"/>
    </location>
</feature>
<proteinExistence type="predicted"/>